<keyword evidence="3" id="KW-0732">Signal</keyword>
<feature type="signal peptide" evidence="3">
    <location>
        <begin position="1"/>
        <end position="17"/>
    </location>
</feature>
<evidence type="ECO:0000313" key="5">
    <source>
        <dbReference type="Proteomes" id="UP001431209"/>
    </source>
</evidence>
<keyword evidence="5" id="KW-1185">Reference proteome</keyword>
<evidence type="ECO:0000313" key="4">
    <source>
        <dbReference type="EMBL" id="KAL0484724.1"/>
    </source>
</evidence>
<sequence>MKTTILLLLALAISILAEDIVILPDTTTELKTKHSINLMMKRSYRRVHVAINLPMDVINKMKTTAKDLLKDTNYYDQYKTVNNLGTDLRINSTISMTVEPTIKASKNMIPTLMHLKLTSLTNVSIVAKSERVTIQEIPEDGITLSPSDKFQYFKVTFVPGVEYELEFSTSKGKIEIRPPSSYLDETRFIGLHSKYVFNHLQSGYVNRVMYFAVRNSPLCKKQECEGTIRIKYNVQLDSWFFALLFFKLFTLFVFCCLCPCLGLIGCVVCCGFAVGVPYKAISESEKRSEENESLIRDHDDHESDQELEEEFKVNNNIDSHPIKI</sequence>
<evidence type="ECO:0000256" key="2">
    <source>
        <dbReference type="SAM" id="Phobius"/>
    </source>
</evidence>
<feature type="compositionally biased region" description="Basic and acidic residues" evidence="1">
    <location>
        <begin position="289"/>
        <end position="301"/>
    </location>
</feature>
<feature type="region of interest" description="Disordered" evidence="1">
    <location>
        <begin position="289"/>
        <end position="308"/>
    </location>
</feature>
<evidence type="ECO:0000256" key="1">
    <source>
        <dbReference type="SAM" id="MobiDB-lite"/>
    </source>
</evidence>
<feature type="chain" id="PRO_5043901527" evidence="3">
    <location>
        <begin position="18"/>
        <end position="324"/>
    </location>
</feature>
<organism evidence="4 5">
    <name type="scientific">Acrasis kona</name>
    <dbReference type="NCBI Taxonomy" id="1008807"/>
    <lineage>
        <taxon>Eukaryota</taxon>
        <taxon>Discoba</taxon>
        <taxon>Heterolobosea</taxon>
        <taxon>Tetramitia</taxon>
        <taxon>Eutetramitia</taxon>
        <taxon>Acrasidae</taxon>
        <taxon>Acrasis</taxon>
    </lineage>
</organism>
<feature type="transmembrane region" description="Helical" evidence="2">
    <location>
        <begin position="239"/>
        <end position="272"/>
    </location>
</feature>
<dbReference type="EMBL" id="JAOPGA020001067">
    <property type="protein sequence ID" value="KAL0484724.1"/>
    <property type="molecule type" value="Genomic_DNA"/>
</dbReference>
<dbReference type="Proteomes" id="UP001431209">
    <property type="component" value="Unassembled WGS sequence"/>
</dbReference>
<protein>
    <submittedName>
        <fullName evidence="4">Uncharacterized protein</fullName>
    </submittedName>
</protein>
<accession>A0AAW2Z734</accession>
<name>A0AAW2Z734_9EUKA</name>
<reference evidence="4 5" key="1">
    <citation type="submission" date="2024-03" db="EMBL/GenBank/DDBJ databases">
        <title>The Acrasis kona genome and developmental transcriptomes reveal deep origins of eukaryotic multicellular pathways.</title>
        <authorList>
            <person name="Sheikh S."/>
            <person name="Fu C.-J."/>
            <person name="Brown M.W."/>
            <person name="Baldauf S.L."/>
        </authorList>
    </citation>
    <scope>NUCLEOTIDE SEQUENCE [LARGE SCALE GENOMIC DNA]</scope>
    <source>
        <strain evidence="4 5">ATCC MYA-3509</strain>
    </source>
</reference>
<dbReference type="AlphaFoldDB" id="A0AAW2Z734"/>
<keyword evidence="2" id="KW-0812">Transmembrane</keyword>
<keyword evidence="2" id="KW-0472">Membrane</keyword>
<evidence type="ECO:0000256" key="3">
    <source>
        <dbReference type="SAM" id="SignalP"/>
    </source>
</evidence>
<comment type="caution">
    <text evidence="4">The sequence shown here is derived from an EMBL/GenBank/DDBJ whole genome shotgun (WGS) entry which is preliminary data.</text>
</comment>
<keyword evidence="2" id="KW-1133">Transmembrane helix</keyword>
<gene>
    <name evidence="4" type="ORF">AKO1_011639</name>
</gene>
<proteinExistence type="predicted"/>